<accession>V3ZN66</accession>
<dbReference type="Proteomes" id="UP000030746">
    <property type="component" value="Unassembled WGS sequence"/>
</dbReference>
<proteinExistence type="predicted"/>
<feature type="region of interest" description="Disordered" evidence="1">
    <location>
        <begin position="1"/>
        <end position="75"/>
    </location>
</feature>
<dbReference type="CTD" id="20241349"/>
<keyword evidence="3" id="KW-1185">Reference proteome</keyword>
<organism evidence="2 3">
    <name type="scientific">Lottia gigantea</name>
    <name type="common">Giant owl limpet</name>
    <dbReference type="NCBI Taxonomy" id="225164"/>
    <lineage>
        <taxon>Eukaryota</taxon>
        <taxon>Metazoa</taxon>
        <taxon>Spiralia</taxon>
        <taxon>Lophotrochozoa</taxon>
        <taxon>Mollusca</taxon>
        <taxon>Gastropoda</taxon>
        <taxon>Patellogastropoda</taxon>
        <taxon>Lottioidea</taxon>
        <taxon>Lottiidae</taxon>
        <taxon>Lottia</taxon>
    </lineage>
</organism>
<evidence type="ECO:0000313" key="3">
    <source>
        <dbReference type="Proteomes" id="UP000030746"/>
    </source>
</evidence>
<name>V3ZN66_LOTGI</name>
<dbReference type="RefSeq" id="XP_009067078.1">
    <property type="nucleotide sequence ID" value="XM_009068830.1"/>
</dbReference>
<feature type="compositionally biased region" description="Acidic residues" evidence="1">
    <location>
        <begin position="65"/>
        <end position="75"/>
    </location>
</feature>
<dbReference type="EMBL" id="KB203969">
    <property type="protein sequence ID" value="ESO82281.1"/>
    <property type="molecule type" value="Genomic_DNA"/>
</dbReference>
<dbReference type="AlphaFoldDB" id="V3ZN66"/>
<evidence type="ECO:0000256" key="1">
    <source>
        <dbReference type="SAM" id="MobiDB-lite"/>
    </source>
</evidence>
<sequence length="225" mass="25155">MQDGTGKNNMVWISVSGVKPVPKDTQSESEDSGVSNDDITISSENDDGERKTEIEFNTEFIPGVGEDEKESDDGERDLPLKILQNVDDVCPLESTVPHDATVYLRSQPEKSVDLQEMLKHEAEVISSVQTKPGDSLVNELLNVPLQKSEHTKGEPDWQDYVDKNKRWLWVVLEESEIEGQRVCEFKTNHLPTTIGHEVKMTGWIISGVTPRKNETKHLDAGGSTI</sequence>
<protein>
    <submittedName>
        <fullName evidence="2">Uncharacterized protein</fullName>
    </submittedName>
</protein>
<gene>
    <name evidence="2" type="ORF">LOTGIDRAFT_170201</name>
</gene>
<reference evidence="2 3" key="1">
    <citation type="journal article" date="2013" name="Nature">
        <title>Insights into bilaterian evolution from three spiralian genomes.</title>
        <authorList>
            <person name="Simakov O."/>
            <person name="Marletaz F."/>
            <person name="Cho S.J."/>
            <person name="Edsinger-Gonzales E."/>
            <person name="Havlak P."/>
            <person name="Hellsten U."/>
            <person name="Kuo D.H."/>
            <person name="Larsson T."/>
            <person name="Lv J."/>
            <person name="Arendt D."/>
            <person name="Savage R."/>
            <person name="Osoegawa K."/>
            <person name="de Jong P."/>
            <person name="Grimwood J."/>
            <person name="Chapman J.A."/>
            <person name="Shapiro H."/>
            <person name="Aerts A."/>
            <person name="Otillar R.P."/>
            <person name="Terry A.Y."/>
            <person name="Boore J.L."/>
            <person name="Grigoriev I.V."/>
            <person name="Lindberg D.R."/>
            <person name="Seaver E.C."/>
            <person name="Weisblat D.A."/>
            <person name="Putnam N.H."/>
            <person name="Rokhsar D.S."/>
        </authorList>
    </citation>
    <scope>NUCLEOTIDE SEQUENCE [LARGE SCALE GENOMIC DNA]</scope>
</reference>
<dbReference type="HOGENOM" id="CLU_1231141_0_0_1"/>
<dbReference type="KEGG" id="lgi:LOTGIDRAFT_170201"/>
<dbReference type="GeneID" id="20241349"/>
<feature type="compositionally biased region" description="Polar residues" evidence="1">
    <location>
        <begin position="32"/>
        <end position="43"/>
    </location>
</feature>
<evidence type="ECO:0000313" key="2">
    <source>
        <dbReference type="EMBL" id="ESO82281.1"/>
    </source>
</evidence>